<dbReference type="Gene3D" id="1.10.10.10">
    <property type="entry name" value="Winged helix-like DNA-binding domain superfamily/Winged helix DNA-binding domain"/>
    <property type="match status" value="1"/>
</dbReference>
<dbReference type="PRINTS" id="PR00778">
    <property type="entry name" value="HTHARSR"/>
</dbReference>
<keyword evidence="6" id="KW-1185">Reference proteome</keyword>
<dbReference type="InterPro" id="IPR001845">
    <property type="entry name" value="HTH_ArsR_DNA-bd_dom"/>
</dbReference>
<dbReference type="PROSITE" id="PS50987">
    <property type="entry name" value="HTH_ARSR_2"/>
    <property type="match status" value="1"/>
</dbReference>
<evidence type="ECO:0000256" key="3">
    <source>
        <dbReference type="ARBA" id="ARBA00023163"/>
    </source>
</evidence>
<evidence type="ECO:0000256" key="2">
    <source>
        <dbReference type="ARBA" id="ARBA00023125"/>
    </source>
</evidence>
<accession>A0ABN2XVT5</accession>
<dbReference type="InterPro" id="IPR051081">
    <property type="entry name" value="HTH_MetalResp_TranReg"/>
</dbReference>
<keyword evidence="2" id="KW-0238">DNA-binding</keyword>
<dbReference type="PANTHER" id="PTHR33154">
    <property type="entry name" value="TRANSCRIPTIONAL REGULATOR, ARSR FAMILY"/>
    <property type="match status" value="1"/>
</dbReference>
<dbReference type="SMART" id="SM00418">
    <property type="entry name" value="HTH_ARSR"/>
    <property type="match status" value="1"/>
</dbReference>
<name>A0ABN2XVT5_9ACTN</name>
<dbReference type="NCBIfam" id="NF033788">
    <property type="entry name" value="HTH_metalloreg"/>
    <property type="match status" value="1"/>
</dbReference>
<proteinExistence type="predicted"/>
<reference evidence="5 6" key="1">
    <citation type="journal article" date="2019" name="Int. J. Syst. Evol. Microbiol.">
        <title>The Global Catalogue of Microorganisms (GCM) 10K type strain sequencing project: providing services to taxonomists for standard genome sequencing and annotation.</title>
        <authorList>
            <consortium name="The Broad Institute Genomics Platform"/>
            <consortium name="The Broad Institute Genome Sequencing Center for Infectious Disease"/>
            <person name="Wu L."/>
            <person name="Ma J."/>
        </authorList>
    </citation>
    <scope>NUCLEOTIDE SEQUENCE [LARGE SCALE GENOMIC DNA]</scope>
    <source>
        <strain evidence="5 6">JCM 14559</strain>
    </source>
</reference>
<dbReference type="InterPro" id="IPR011991">
    <property type="entry name" value="ArsR-like_HTH"/>
</dbReference>
<evidence type="ECO:0000256" key="1">
    <source>
        <dbReference type="ARBA" id="ARBA00023015"/>
    </source>
</evidence>
<keyword evidence="1" id="KW-0805">Transcription regulation</keyword>
<sequence length="111" mass="11974">MSEVQEPPVEAVTIDAVLVALADPIRLTLVRALNDAGDWTCGSDVLRSTGITIGRSTLSHHLKVLREAGLVRTRVQGTRRMVMLRHDDLEHRFPGLLRMLGPLAAGGAGAE</sequence>
<evidence type="ECO:0000313" key="5">
    <source>
        <dbReference type="EMBL" id="GAA2117818.1"/>
    </source>
</evidence>
<gene>
    <name evidence="5" type="ORF">GCM10009759_64590</name>
</gene>
<feature type="domain" description="HTH arsR-type" evidence="4">
    <location>
        <begin position="6"/>
        <end position="104"/>
    </location>
</feature>
<dbReference type="Pfam" id="PF01022">
    <property type="entry name" value="HTH_5"/>
    <property type="match status" value="1"/>
</dbReference>
<dbReference type="SUPFAM" id="SSF46785">
    <property type="entry name" value="Winged helix' DNA-binding domain"/>
    <property type="match status" value="1"/>
</dbReference>
<dbReference type="EMBL" id="BAAANS010000060">
    <property type="protein sequence ID" value="GAA2117818.1"/>
    <property type="molecule type" value="Genomic_DNA"/>
</dbReference>
<keyword evidence="3" id="KW-0804">Transcription</keyword>
<dbReference type="InterPro" id="IPR036388">
    <property type="entry name" value="WH-like_DNA-bd_sf"/>
</dbReference>
<dbReference type="InterPro" id="IPR036390">
    <property type="entry name" value="WH_DNA-bd_sf"/>
</dbReference>
<organism evidence="5 6">
    <name type="scientific">Kitasatospora saccharophila</name>
    <dbReference type="NCBI Taxonomy" id="407973"/>
    <lineage>
        <taxon>Bacteria</taxon>
        <taxon>Bacillati</taxon>
        <taxon>Actinomycetota</taxon>
        <taxon>Actinomycetes</taxon>
        <taxon>Kitasatosporales</taxon>
        <taxon>Streptomycetaceae</taxon>
        <taxon>Kitasatospora</taxon>
    </lineage>
</organism>
<dbReference type="PANTHER" id="PTHR33154:SF12">
    <property type="entry name" value="TRANSCRIPTIONAL REGULATORY PROTEIN"/>
    <property type="match status" value="1"/>
</dbReference>
<dbReference type="RefSeq" id="WP_344557330.1">
    <property type="nucleotide sequence ID" value="NZ_BAAANS010000060.1"/>
</dbReference>
<protein>
    <submittedName>
        <fullName evidence="5">Helix-turn-helix transcriptional regulator</fullName>
    </submittedName>
</protein>
<dbReference type="CDD" id="cd00090">
    <property type="entry name" value="HTH_ARSR"/>
    <property type="match status" value="1"/>
</dbReference>
<evidence type="ECO:0000259" key="4">
    <source>
        <dbReference type="PROSITE" id="PS50987"/>
    </source>
</evidence>
<evidence type="ECO:0000313" key="6">
    <source>
        <dbReference type="Proteomes" id="UP001500897"/>
    </source>
</evidence>
<comment type="caution">
    <text evidence="5">The sequence shown here is derived from an EMBL/GenBank/DDBJ whole genome shotgun (WGS) entry which is preliminary data.</text>
</comment>
<dbReference type="Proteomes" id="UP001500897">
    <property type="component" value="Unassembled WGS sequence"/>
</dbReference>